<reference evidence="2" key="5">
    <citation type="submission" date="2018-04" db="UniProtKB">
        <authorList>
            <consortium name="EnsemblFungi"/>
        </authorList>
    </citation>
    <scope>IDENTIFICATION</scope>
    <source>
        <strain evidence="2">R3-111a-1</strain>
    </source>
</reference>
<dbReference type="PANTHER" id="PTHR42791:SF1">
    <property type="entry name" value="N-ACETYLTRANSFERASE DOMAIN-CONTAINING PROTEIN"/>
    <property type="match status" value="1"/>
</dbReference>
<dbReference type="STRING" id="644352.J3NML7"/>
<dbReference type="EMBL" id="GL385395">
    <property type="protein sequence ID" value="EJT82550.1"/>
    <property type="molecule type" value="Genomic_DNA"/>
</dbReference>
<name>J3NML7_GAET3</name>
<dbReference type="eggNOG" id="ENOG502SUC7">
    <property type="taxonomic scope" value="Eukaryota"/>
</dbReference>
<reference evidence="2" key="4">
    <citation type="journal article" date="2015" name="G3 (Bethesda)">
        <title>Genome sequences of three phytopathogenic species of the Magnaporthaceae family of fungi.</title>
        <authorList>
            <person name="Okagaki L.H."/>
            <person name="Nunes C.C."/>
            <person name="Sailsbery J."/>
            <person name="Clay B."/>
            <person name="Brown D."/>
            <person name="John T."/>
            <person name="Oh Y."/>
            <person name="Young N."/>
            <person name="Fitzgerald M."/>
            <person name="Haas B.J."/>
            <person name="Zeng Q."/>
            <person name="Young S."/>
            <person name="Adiconis X."/>
            <person name="Fan L."/>
            <person name="Levin J.Z."/>
            <person name="Mitchell T.K."/>
            <person name="Okubara P.A."/>
            <person name="Farman M.L."/>
            <person name="Kohn L.M."/>
            <person name="Birren B."/>
            <person name="Ma L.-J."/>
            <person name="Dean R.A."/>
        </authorList>
    </citation>
    <scope>NUCLEOTIDE SEQUENCE</scope>
    <source>
        <strain evidence="2">R3-111a-1</strain>
    </source>
</reference>
<dbReference type="Proteomes" id="UP000006039">
    <property type="component" value="Unassembled WGS sequence"/>
</dbReference>
<proteinExistence type="predicted"/>
<keyword evidence="3" id="KW-1185">Reference proteome</keyword>
<dbReference type="HOGENOM" id="CLU_060131_4_1_1"/>
<dbReference type="OrthoDB" id="410198at2759"/>
<dbReference type="EnsemblFungi" id="EJT82550">
    <property type="protein sequence ID" value="EJT82550"/>
    <property type="gene ID" value="GGTG_02523"/>
</dbReference>
<dbReference type="InterPro" id="IPR052523">
    <property type="entry name" value="Trichothecene_AcTrans"/>
</dbReference>
<reference evidence="1" key="3">
    <citation type="submission" date="2010-09" db="EMBL/GenBank/DDBJ databases">
        <title>Annotation of Gaeumannomyces graminis var. tritici R3-111a-1.</title>
        <authorList>
            <consortium name="The Broad Institute Genome Sequencing Platform"/>
            <person name="Ma L.-J."/>
            <person name="Dead R."/>
            <person name="Young S.K."/>
            <person name="Zeng Q."/>
            <person name="Gargeya S."/>
            <person name="Fitzgerald M."/>
            <person name="Haas B."/>
            <person name="Abouelleil A."/>
            <person name="Alvarado L."/>
            <person name="Arachchi H.M."/>
            <person name="Berlin A."/>
            <person name="Brown A."/>
            <person name="Chapman S.B."/>
            <person name="Chen Z."/>
            <person name="Dunbar C."/>
            <person name="Freedman E."/>
            <person name="Gearin G."/>
            <person name="Gellesch M."/>
            <person name="Goldberg J."/>
            <person name="Griggs A."/>
            <person name="Gujja S."/>
            <person name="Heiman D."/>
            <person name="Howarth C."/>
            <person name="Larson L."/>
            <person name="Lui A."/>
            <person name="MacDonald P.J.P."/>
            <person name="Mehta T."/>
            <person name="Montmayeur A."/>
            <person name="Murphy C."/>
            <person name="Neiman D."/>
            <person name="Pearson M."/>
            <person name="Priest M."/>
            <person name="Roberts A."/>
            <person name="Saif S."/>
            <person name="Shea T."/>
            <person name="Shenoy N."/>
            <person name="Sisk P."/>
            <person name="Stolte C."/>
            <person name="Sykes S."/>
            <person name="Yandava C."/>
            <person name="Wortman J."/>
            <person name="Nusbaum C."/>
            <person name="Birren B."/>
        </authorList>
    </citation>
    <scope>NUCLEOTIDE SEQUENCE</scope>
    <source>
        <strain evidence="1">R3-111a-1</strain>
    </source>
</reference>
<organism evidence="1">
    <name type="scientific">Gaeumannomyces tritici (strain R3-111a-1)</name>
    <name type="common">Wheat and barley take-all root rot fungus</name>
    <name type="synonym">Gaeumannomyces graminis var. tritici</name>
    <dbReference type="NCBI Taxonomy" id="644352"/>
    <lineage>
        <taxon>Eukaryota</taxon>
        <taxon>Fungi</taxon>
        <taxon>Dikarya</taxon>
        <taxon>Ascomycota</taxon>
        <taxon>Pezizomycotina</taxon>
        <taxon>Sordariomycetes</taxon>
        <taxon>Sordariomycetidae</taxon>
        <taxon>Magnaporthales</taxon>
        <taxon>Magnaporthaceae</taxon>
        <taxon>Gaeumannomyces</taxon>
    </lineage>
</organism>
<dbReference type="PANTHER" id="PTHR42791">
    <property type="entry name" value="GNAT FAMILY ACETYLTRANSFERASE"/>
    <property type="match status" value="1"/>
</dbReference>
<dbReference type="GeneID" id="20342981"/>
<evidence type="ECO:0000313" key="3">
    <source>
        <dbReference type="Proteomes" id="UP000006039"/>
    </source>
</evidence>
<dbReference type="AlphaFoldDB" id="J3NML7"/>
<protein>
    <recommendedName>
        <fullName evidence="4">N-acetyltransferase domain-containing protein</fullName>
    </recommendedName>
</protein>
<dbReference type="SUPFAM" id="SSF55729">
    <property type="entry name" value="Acyl-CoA N-acyltransferases (Nat)"/>
    <property type="match status" value="1"/>
</dbReference>
<dbReference type="Gene3D" id="3.40.630.30">
    <property type="match status" value="1"/>
</dbReference>
<gene>
    <name evidence="2" type="primary">20342981</name>
    <name evidence="1" type="ORF">GGTG_02523</name>
</gene>
<evidence type="ECO:0008006" key="4">
    <source>
        <dbReference type="Google" id="ProtNLM"/>
    </source>
</evidence>
<evidence type="ECO:0000313" key="1">
    <source>
        <dbReference type="EMBL" id="EJT82550.1"/>
    </source>
</evidence>
<sequence length="223" mass="24125">MASQLPLPPSGQPARAQFVLSRATPADAAAIAAAEYTCFDDYIREVFMGLKSEADVPLLAARYARTMREDPHDVWIKVVDAESGTLAAASNWKVYPSRMPDDAGDTTPDYLVDEAARARSKLVMDGVNRARRRAMGDVGGFVHLHICFTVAEHRRRGAAALMMRWGCGLADQLSVPGYVEASPDGTALYKSFGFYEIERANAGELDAVNMKRDAVAVAAAARA</sequence>
<accession>J3NML7</accession>
<reference evidence="3" key="1">
    <citation type="submission" date="2010-07" db="EMBL/GenBank/DDBJ databases">
        <title>The genome sequence of Gaeumannomyces graminis var. tritici strain R3-111a-1.</title>
        <authorList>
            <consortium name="The Broad Institute Genome Sequencing Platform"/>
            <person name="Ma L.-J."/>
            <person name="Dead R."/>
            <person name="Young S."/>
            <person name="Zeng Q."/>
            <person name="Koehrsen M."/>
            <person name="Alvarado L."/>
            <person name="Berlin A."/>
            <person name="Chapman S.B."/>
            <person name="Chen Z."/>
            <person name="Freedman E."/>
            <person name="Gellesch M."/>
            <person name="Goldberg J."/>
            <person name="Griggs A."/>
            <person name="Gujja S."/>
            <person name="Heilman E.R."/>
            <person name="Heiman D."/>
            <person name="Hepburn T."/>
            <person name="Howarth C."/>
            <person name="Jen D."/>
            <person name="Larson L."/>
            <person name="Mehta T."/>
            <person name="Neiman D."/>
            <person name="Pearson M."/>
            <person name="Roberts A."/>
            <person name="Saif S."/>
            <person name="Shea T."/>
            <person name="Shenoy N."/>
            <person name="Sisk P."/>
            <person name="Stolte C."/>
            <person name="Sykes S."/>
            <person name="Walk T."/>
            <person name="White J."/>
            <person name="Yandava C."/>
            <person name="Haas B."/>
            <person name="Nusbaum C."/>
            <person name="Birren B."/>
        </authorList>
    </citation>
    <scope>NUCLEOTIDE SEQUENCE [LARGE SCALE GENOMIC DNA]</scope>
    <source>
        <strain evidence="3">R3-111a-1</strain>
    </source>
</reference>
<dbReference type="RefSeq" id="XP_009218559.1">
    <property type="nucleotide sequence ID" value="XM_009220295.1"/>
</dbReference>
<dbReference type="InterPro" id="IPR016181">
    <property type="entry name" value="Acyl_CoA_acyltransferase"/>
</dbReference>
<evidence type="ECO:0000313" key="2">
    <source>
        <dbReference type="EnsemblFungi" id="EJT82550"/>
    </source>
</evidence>
<reference evidence="1" key="2">
    <citation type="submission" date="2010-07" db="EMBL/GenBank/DDBJ databases">
        <authorList>
            <consortium name="The Broad Institute Genome Sequencing Platform"/>
            <consortium name="Broad Institute Genome Sequencing Center for Infectious Disease"/>
            <person name="Ma L.-J."/>
            <person name="Dead R."/>
            <person name="Young S."/>
            <person name="Zeng Q."/>
            <person name="Koehrsen M."/>
            <person name="Alvarado L."/>
            <person name="Berlin A."/>
            <person name="Chapman S.B."/>
            <person name="Chen Z."/>
            <person name="Freedman E."/>
            <person name="Gellesch M."/>
            <person name="Goldberg J."/>
            <person name="Griggs A."/>
            <person name="Gujja S."/>
            <person name="Heilman E.R."/>
            <person name="Heiman D."/>
            <person name="Hepburn T."/>
            <person name="Howarth C."/>
            <person name="Jen D."/>
            <person name="Larson L."/>
            <person name="Mehta T."/>
            <person name="Neiman D."/>
            <person name="Pearson M."/>
            <person name="Roberts A."/>
            <person name="Saif S."/>
            <person name="Shea T."/>
            <person name="Shenoy N."/>
            <person name="Sisk P."/>
            <person name="Stolte C."/>
            <person name="Sykes S."/>
            <person name="Walk T."/>
            <person name="White J."/>
            <person name="Yandava C."/>
            <person name="Haas B."/>
            <person name="Nusbaum C."/>
            <person name="Birren B."/>
        </authorList>
    </citation>
    <scope>NUCLEOTIDE SEQUENCE</scope>
    <source>
        <strain evidence="1">R3-111a-1</strain>
    </source>
</reference>
<dbReference type="VEuPathDB" id="FungiDB:GGTG_02523"/>